<dbReference type="EMBL" id="KV454482">
    <property type="protein sequence ID" value="ODV60339.1"/>
    <property type="molecule type" value="Genomic_DNA"/>
</dbReference>
<dbReference type="RefSeq" id="XP_020046646.1">
    <property type="nucleotide sequence ID" value="XM_020189314.1"/>
</dbReference>
<dbReference type="AlphaFoldDB" id="A0A1D2VFG1"/>
<dbReference type="Proteomes" id="UP000095038">
    <property type="component" value="Unassembled WGS sequence"/>
</dbReference>
<dbReference type="InParanoid" id="A0A1D2VFG1"/>
<proteinExistence type="predicted"/>
<name>A0A1D2VFG1_9ASCO</name>
<gene>
    <name evidence="1" type="ORF">ASCRUDRAFT_153466</name>
</gene>
<sequence length="74" mass="8631">MNPNRIRLNGIVWVELFQQNCLNEIQKELIKSNLNMVDRRNAYEKLGVFASGRLCYCCKLSGVNVSSTRLRRKK</sequence>
<evidence type="ECO:0000313" key="2">
    <source>
        <dbReference type="Proteomes" id="UP000095038"/>
    </source>
</evidence>
<reference evidence="2" key="1">
    <citation type="submission" date="2016-05" db="EMBL/GenBank/DDBJ databases">
        <title>Comparative genomics of biotechnologically important yeasts.</title>
        <authorList>
            <consortium name="DOE Joint Genome Institute"/>
            <person name="Riley R."/>
            <person name="Haridas S."/>
            <person name="Wolfe K.H."/>
            <person name="Lopes M.R."/>
            <person name="Hittinger C.T."/>
            <person name="Goker M."/>
            <person name="Salamov A."/>
            <person name="Wisecaver J."/>
            <person name="Long T.M."/>
            <person name="Aerts A.L."/>
            <person name="Barry K."/>
            <person name="Choi C."/>
            <person name="Clum A."/>
            <person name="Coughlan A.Y."/>
            <person name="Deshpande S."/>
            <person name="Douglass A.P."/>
            <person name="Hanson S.J."/>
            <person name="Klenk H.-P."/>
            <person name="Labutti K."/>
            <person name="Lapidus A."/>
            <person name="Lindquist E."/>
            <person name="Lipzen A."/>
            <person name="Meier-Kolthoff J.P."/>
            <person name="Ohm R.A."/>
            <person name="Otillar R.P."/>
            <person name="Pangilinan J."/>
            <person name="Peng Y."/>
            <person name="Rokas A."/>
            <person name="Rosa C.A."/>
            <person name="Scheuner C."/>
            <person name="Sibirny A.A."/>
            <person name="Slot J.C."/>
            <person name="Stielow J.B."/>
            <person name="Sun H."/>
            <person name="Kurtzman C.P."/>
            <person name="Blackwell M."/>
            <person name="Grigoriev I.V."/>
            <person name="Jeffries T.W."/>
        </authorList>
    </citation>
    <scope>NUCLEOTIDE SEQUENCE [LARGE SCALE GENOMIC DNA]</scope>
    <source>
        <strain evidence="2">DSM 1968</strain>
    </source>
</reference>
<dbReference type="GeneID" id="30962950"/>
<protein>
    <submittedName>
        <fullName evidence="1">Uncharacterized protein</fullName>
    </submittedName>
</protein>
<keyword evidence="2" id="KW-1185">Reference proteome</keyword>
<organism evidence="1 2">
    <name type="scientific">Ascoidea rubescens DSM 1968</name>
    <dbReference type="NCBI Taxonomy" id="1344418"/>
    <lineage>
        <taxon>Eukaryota</taxon>
        <taxon>Fungi</taxon>
        <taxon>Dikarya</taxon>
        <taxon>Ascomycota</taxon>
        <taxon>Saccharomycotina</taxon>
        <taxon>Saccharomycetes</taxon>
        <taxon>Ascoideaceae</taxon>
        <taxon>Ascoidea</taxon>
    </lineage>
</organism>
<evidence type="ECO:0000313" key="1">
    <source>
        <dbReference type="EMBL" id="ODV60339.1"/>
    </source>
</evidence>
<accession>A0A1D2VFG1</accession>